<dbReference type="STRING" id="1850250.LPB142_04910"/>
<dbReference type="EMBL" id="CP017781">
    <property type="protein sequence ID" value="AOZ68738.1"/>
    <property type="molecule type" value="Genomic_DNA"/>
</dbReference>
<accession>A0A1D9MAB3</accession>
<dbReference type="AlphaFoldDB" id="A0A1D9MAB3"/>
<reference evidence="1 2" key="1">
    <citation type="submission" date="2016-10" db="EMBL/GenBank/DDBJ databases">
        <title>Rhodobacter sp. LPB0142, isolated from sea water.</title>
        <authorList>
            <person name="Kim E."/>
            <person name="Yi H."/>
        </authorList>
    </citation>
    <scope>NUCLEOTIDE SEQUENCE [LARGE SCALE GENOMIC DNA]</scope>
    <source>
        <strain evidence="1 2">LPB0142</strain>
    </source>
</reference>
<protein>
    <submittedName>
        <fullName evidence="1">Uncharacterized protein</fullName>
    </submittedName>
</protein>
<dbReference type="Proteomes" id="UP000176562">
    <property type="component" value="Chromosome"/>
</dbReference>
<dbReference type="RefSeq" id="WP_071165691.1">
    <property type="nucleotide sequence ID" value="NZ_CP017781.1"/>
</dbReference>
<evidence type="ECO:0000313" key="1">
    <source>
        <dbReference type="EMBL" id="AOZ68738.1"/>
    </source>
</evidence>
<evidence type="ECO:0000313" key="2">
    <source>
        <dbReference type="Proteomes" id="UP000176562"/>
    </source>
</evidence>
<name>A0A1D9MAB3_9RHOB</name>
<keyword evidence="2" id="KW-1185">Reference proteome</keyword>
<gene>
    <name evidence="1" type="ORF">LPB142_04910</name>
</gene>
<organism evidence="1 2">
    <name type="scientific">Rhodobacter xanthinilyticus</name>
    <dbReference type="NCBI Taxonomy" id="1850250"/>
    <lineage>
        <taxon>Bacteria</taxon>
        <taxon>Pseudomonadati</taxon>
        <taxon>Pseudomonadota</taxon>
        <taxon>Alphaproteobacteria</taxon>
        <taxon>Rhodobacterales</taxon>
        <taxon>Rhodobacter group</taxon>
        <taxon>Rhodobacter</taxon>
    </lineage>
</organism>
<proteinExistence type="predicted"/>
<sequence length="359" mass="39483">MRPDFHVLGPARPADPHIELEFLNPRLYPELSSASGLALGTPAMTTEQQAYPPYFRGTRDAAFLPDVICNDHGLPLWKDALVETLIAIDRFTPMSRIRARIGIKGARKPLAEGATILLPKTVYGDEVIDWDEIARRDPEWAAHGRPAGLRPQNILLREEFRPKAQVFRLRLLGREQIVLGERLGAALCGPNAEIALRHCHAARLSELGYDQTATLGATPPDRYAALLEAHLQAAKAAPGPRANSAAPALSEAERSVRGQVLAMFARIGAQPLSGNRETWSRLELAGGRYRYVCGQTESPEVSSRTVSEQEAWNYLRARAAEGLGLYTTREKASARPEAILDYYQSIWRGPLSEGGLAEP</sequence>
<dbReference type="KEGG" id="rhp:LPB142_04910"/>